<feature type="transmembrane region" description="Helical" evidence="1">
    <location>
        <begin position="43"/>
        <end position="65"/>
    </location>
</feature>
<evidence type="ECO:0000256" key="1">
    <source>
        <dbReference type="SAM" id="Phobius"/>
    </source>
</evidence>
<accession>A0A1Q8CGB2</accession>
<sequence>MGMAVARPNPFQWLHYSFGGRLPDRYRDWVLQDATSRTWLWRFVARVLVQTAPWLVVGFVVLTLLTPLPSGLVLGALAIGLATTLYFTVSSADELTEARLVKQGFEPGTGKRMRRERSAQHR</sequence>
<feature type="transmembrane region" description="Helical" evidence="1">
    <location>
        <begin position="71"/>
        <end position="89"/>
    </location>
</feature>
<organism evidence="2 3">
    <name type="scientific">Actinophytocola xanthii</name>
    <dbReference type="NCBI Taxonomy" id="1912961"/>
    <lineage>
        <taxon>Bacteria</taxon>
        <taxon>Bacillati</taxon>
        <taxon>Actinomycetota</taxon>
        <taxon>Actinomycetes</taxon>
        <taxon>Pseudonocardiales</taxon>
        <taxon>Pseudonocardiaceae</taxon>
    </lineage>
</organism>
<dbReference type="InterPro" id="IPR035197">
    <property type="entry name" value="DUF5313"/>
</dbReference>
<dbReference type="RefSeq" id="WP_075128644.1">
    <property type="nucleotide sequence ID" value="NZ_MSIE01000056.1"/>
</dbReference>
<name>A0A1Q8CGB2_9PSEU</name>
<keyword evidence="1" id="KW-0812">Transmembrane</keyword>
<protein>
    <recommendedName>
        <fullName evidence="4">DUF5313 domain-containing protein</fullName>
    </recommendedName>
</protein>
<keyword evidence="1" id="KW-1133">Transmembrane helix</keyword>
<evidence type="ECO:0000313" key="3">
    <source>
        <dbReference type="Proteomes" id="UP000185596"/>
    </source>
</evidence>
<evidence type="ECO:0000313" key="2">
    <source>
        <dbReference type="EMBL" id="OLF13398.1"/>
    </source>
</evidence>
<evidence type="ECO:0008006" key="4">
    <source>
        <dbReference type="Google" id="ProtNLM"/>
    </source>
</evidence>
<dbReference type="AlphaFoldDB" id="A0A1Q8CGB2"/>
<dbReference type="EMBL" id="MSIE01000056">
    <property type="protein sequence ID" value="OLF13398.1"/>
    <property type="molecule type" value="Genomic_DNA"/>
</dbReference>
<reference evidence="2 3" key="1">
    <citation type="submission" date="2016-12" db="EMBL/GenBank/DDBJ databases">
        <title>The draft genome sequence of Actinophytocola sp. 11-183.</title>
        <authorList>
            <person name="Wang W."/>
            <person name="Yuan L."/>
        </authorList>
    </citation>
    <scope>NUCLEOTIDE SEQUENCE [LARGE SCALE GENOMIC DNA]</scope>
    <source>
        <strain evidence="2 3">11-183</strain>
    </source>
</reference>
<proteinExistence type="predicted"/>
<gene>
    <name evidence="2" type="ORF">BU204_27385</name>
</gene>
<dbReference type="Pfam" id="PF17240">
    <property type="entry name" value="DUF5313"/>
    <property type="match status" value="1"/>
</dbReference>
<keyword evidence="3" id="KW-1185">Reference proteome</keyword>
<comment type="caution">
    <text evidence="2">The sequence shown here is derived from an EMBL/GenBank/DDBJ whole genome shotgun (WGS) entry which is preliminary data.</text>
</comment>
<dbReference type="STRING" id="1912961.BU204_27385"/>
<keyword evidence="1" id="KW-0472">Membrane</keyword>
<dbReference type="Proteomes" id="UP000185596">
    <property type="component" value="Unassembled WGS sequence"/>
</dbReference>